<dbReference type="Pfam" id="PF01734">
    <property type="entry name" value="Patatin"/>
    <property type="match status" value="1"/>
</dbReference>
<feature type="transmembrane region" description="Helical" evidence="4">
    <location>
        <begin position="166"/>
        <end position="191"/>
    </location>
</feature>
<dbReference type="RefSeq" id="WP_136935440.1">
    <property type="nucleotide sequence ID" value="NZ_SSMQ01000087.1"/>
</dbReference>
<feature type="transmembrane region" description="Helical" evidence="4">
    <location>
        <begin position="203"/>
        <end position="225"/>
    </location>
</feature>
<keyword evidence="4" id="KW-0472">Membrane</keyword>
<feature type="short sequence motif" description="DGA/G" evidence="2">
    <location>
        <begin position="407"/>
        <end position="409"/>
    </location>
</feature>
<keyword evidence="1 2" id="KW-0443">Lipid metabolism</keyword>
<dbReference type="InterPro" id="IPR002641">
    <property type="entry name" value="PNPLA_dom"/>
</dbReference>
<proteinExistence type="predicted"/>
<evidence type="ECO:0000259" key="5">
    <source>
        <dbReference type="PROSITE" id="PS51635"/>
    </source>
</evidence>
<gene>
    <name evidence="6" type="ORF">E8A74_45515</name>
</gene>
<keyword evidence="7" id="KW-1185">Reference proteome</keyword>
<evidence type="ECO:0000313" key="7">
    <source>
        <dbReference type="Proteomes" id="UP000309215"/>
    </source>
</evidence>
<keyword evidence="2" id="KW-0442">Lipid degradation</keyword>
<comment type="caution">
    <text evidence="6">The sequence shown here is derived from an EMBL/GenBank/DDBJ whole genome shotgun (WGS) entry which is preliminary data.</text>
</comment>
<feature type="compositionally biased region" description="Basic and acidic residues" evidence="3">
    <location>
        <begin position="437"/>
        <end position="447"/>
    </location>
</feature>
<feature type="short sequence motif" description="GXSXG" evidence="2">
    <location>
        <begin position="56"/>
        <end position="60"/>
    </location>
</feature>
<comment type="caution">
    <text evidence="2">Lacks conserved residue(s) required for the propagation of feature annotation.</text>
</comment>
<dbReference type="Gene3D" id="3.40.1090.10">
    <property type="entry name" value="Cytosolic phospholipase A2 catalytic domain"/>
    <property type="match status" value="2"/>
</dbReference>
<keyword evidence="4" id="KW-0812">Transmembrane</keyword>
<accession>A0A4U1IQF2</accession>
<feature type="domain" description="PNPLA" evidence="5">
    <location>
        <begin position="26"/>
        <end position="420"/>
    </location>
</feature>
<evidence type="ECO:0000256" key="1">
    <source>
        <dbReference type="ARBA" id="ARBA00023098"/>
    </source>
</evidence>
<keyword evidence="4" id="KW-1133">Transmembrane helix</keyword>
<dbReference type="EMBL" id="SSMQ01000087">
    <property type="protein sequence ID" value="TKC96440.1"/>
    <property type="molecule type" value="Genomic_DNA"/>
</dbReference>
<dbReference type="Proteomes" id="UP000309215">
    <property type="component" value="Unassembled WGS sequence"/>
</dbReference>
<evidence type="ECO:0000256" key="2">
    <source>
        <dbReference type="PROSITE-ProRule" id="PRU01161"/>
    </source>
</evidence>
<organism evidence="6 7">
    <name type="scientific">Polyangium fumosum</name>
    <dbReference type="NCBI Taxonomy" id="889272"/>
    <lineage>
        <taxon>Bacteria</taxon>
        <taxon>Pseudomonadati</taxon>
        <taxon>Myxococcota</taxon>
        <taxon>Polyangia</taxon>
        <taxon>Polyangiales</taxon>
        <taxon>Polyangiaceae</taxon>
        <taxon>Polyangium</taxon>
    </lineage>
</organism>
<protein>
    <recommendedName>
        <fullName evidence="5">PNPLA domain-containing protein</fullName>
    </recommendedName>
</protein>
<name>A0A4U1IQF2_9BACT</name>
<sequence length="658" mass="73728">MNDRASSDCNEVYRRVPDDDDARCDLVMKGGVTSGVVYPSAVLRLAKQRRFRCIGGASAGAIAAAAAAAAEYGRADGGGFARFERMQEDLDREGFLMGLFQPTARARPIFEVLLLAKRLRDRQRRDGAQGRMRRPARRLFAEMRKAELDSICAESPGEGYTRGRRWGACAGALAALIVVAPAAALFTFVLHDASTARAAELSWLPLLLGLSLCGVFLVSGAYLGGIAGTLLASARYVHGDEGKSLFGLCTGSTEGDVISGQVPLTAWMHEGLQEMAGLPKDRPLTVGMLHARGIRFKAVTSDLNVRQPRAVPEEELDGTIKKDRSFVFAEHEMRRLFPESVVRFMVDTAPAPEGAALPPGYHVFPMDEHLPVIVAMRMSLSLPVLLCAVPLYAVEASGELRRHWFSDGGIGINFPIHFFDSWFPRFPTFGINLREKAPHSKESRHAEDEDVSLPEPRDGHTSSPSFREITDMKDFLWAVFELAQSFRDDSQAALPGYRERVAHVFLEKNEGGLNLDMNVATIARLVEKGDTAGRLFLERFDFPQHRWVRTLLLMSRMEVELGHLCKRFTPRGLRQELHELLEKEQDAYRNDRPWYGAVSPSEEEWFRQARARMDALVDLMARWSELQETWRQHHPTEEFFFAERRLSPAGKLRFTPEV</sequence>
<feature type="active site" description="Proton acceptor" evidence="2">
    <location>
        <position position="407"/>
    </location>
</feature>
<evidence type="ECO:0000313" key="6">
    <source>
        <dbReference type="EMBL" id="TKC96440.1"/>
    </source>
</evidence>
<keyword evidence="2" id="KW-0378">Hydrolase</keyword>
<dbReference type="PROSITE" id="PS51635">
    <property type="entry name" value="PNPLA"/>
    <property type="match status" value="1"/>
</dbReference>
<dbReference type="AlphaFoldDB" id="A0A4U1IQF2"/>
<dbReference type="GO" id="GO:0016042">
    <property type="term" value="P:lipid catabolic process"/>
    <property type="evidence" value="ECO:0007669"/>
    <property type="project" value="UniProtKB-UniRule"/>
</dbReference>
<dbReference type="InterPro" id="IPR016035">
    <property type="entry name" value="Acyl_Trfase/lysoPLipase"/>
</dbReference>
<dbReference type="GO" id="GO:0016787">
    <property type="term" value="F:hydrolase activity"/>
    <property type="evidence" value="ECO:0007669"/>
    <property type="project" value="UniProtKB-UniRule"/>
</dbReference>
<dbReference type="SUPFAM" id="SSF52151">
    <property type="entry name" value="FabD/lysophospholipase-like"/>
    <property type="match status" value="1"/>
</dbReference>
<evidence type="ECO:0000256" key="3">
    <source>
        <dbReference type="SAM" id="MobiDB-lite"/>
    </source>
</evidence>
<feature type="active site" description="Nucleophile" evidence="2">
    <location>
        <position position="58"/>
    </location>
</feature>
<dbReference type="OrthoDB" id="9770965at2"/>
<evidence type="ECO:0000256" key="4">
    <source>
        <dbReference type="SAM" id="Phobius"/>
    </source>
</evidence>
<reference evidence="6 7" key="1">
    <citation type="submission" date="2019-04" db="EMBL/GenBank/DDBJ databases">
        <authorList>
            <person name="Li Y."/>
            <person name="Wang J."/>
        </authorList>
    </citation>
    <scope>NUCLEOTIDE SEQUENCE [LARGE SCALE GENOMIC DNA]</scope>
    <source>
        <strain evidence="6 7">DSM 14668</strain>
    </source>
</reference>
<feature type="region of interest" description="Disordered" evidence="3">
    <location>
        <begin position="437"/>
        <end position="466"/>
    </location>
</feature>